<dbReference type="RefSeq" id="XP_049151350.1">
    <property type="nucleotide sequence ID" value="XM_049294204.1"/>
</dbReference>
<proteinExistence type="predicted"/>
<organism evidence="2 3">
    <name type="scientific">Colletotrichum lupini</name>
    <dbReference type="NCBI Taxonomy" id="145971"/>
    <lineage>
        <taxon>Eukaryota</taxon>
        <taxon>Fungi</taxon>
        <taxon>Dikarya</taxon>
        <taxon>Ascomycota</taxon>
        <taxon>Pezizomycotina</taxon>
        <taxon>Sordariomycetes</taxon>
        <taxon>Hypocreomycetidae</taxon>
        <taxon>Glomerellales</taxon>
        <taxon>Glomerellaceae</taxon>
        <taxon>Colletotrichum</taxon>
        <taxon>Colletotrichum acutatum species complex</taxon>
    </lineage>
</organism>
<dbReference type="GO" id="GO:0000287">
    <property type="term" value="F:magnesium ion binding"/>
    <property type="evidence" value="ECO:0007669"/>
    <property type="project" value="InterPro"/>
</dbReference>
<dbReference type="InterPro" id="IPR037143">
    <property type="entry name" value="4-PPantetheinyl_Trfase_dom_sf"/>
</dbReference>
<evidence type="ECO:0000313" key="3">
    <source>
        <dbReference type="Proteomes" id="UP000830671"/>
    </source>
</evidence>
<feature type="compositionally biased region" description="Basic and acidic residues" evidence="1">
    <location>
        <begin position="125"/>
        <end position="153"/>
    </location>
</feature>
<dbReference type="GO" id="GO:0008897">
    <property type="term" value="F:holo-[acyl-carrier-protein] synthase activity"/>
    <property type="evidence" value="ECO:0007669"/>
    <property type="project" value="InterPro"/>
</dbReference>
<evidence type="ECO:0000256" key="1">
    <source>
        <dbReference type="SAM" id="MobiDB-lite"/>
    </source>
</evidence>
<dbReference type="GeneID" id="73349214"/>
<reference evidence="2" key="1">
    <citation type="journal article" date="2021" name="Mol. Plant Microbe Interact.">
        <title>Complete Genome Sequence of the Plant-Pathogenic Fungus Colletotrichum lupini.</title>
        <authorList>
            <person name="Baroncelli R."/>
            <person name="Pensec F."/>
            <person name="Da Lio D."/>
            <person name="Boufleur T."/>
            <person name="Vicente I."/>
            <person name="Sarrocco S."/>
            <person name="Picot A."/>
            <person name="Baraldi E."/>
            <person name="Sukno S."/>
            <person name="Thon M."/>
            <person name="Le Floch G."/>
        </authorList>
    </citation>
    <scope>NUCLEOTIDE SEQUENCE</scope>
    <source>
        <strain evidence="2">IMI 504893</strain>
    </source>
</reference>
<dbReference type="Proteomes" id="UP000830671">
    <property type="component" value="Chromosome 8"/>
</dbReference>
<protein>
    <recommendedName>
        <fullName evidence="4">4'-phosphopantetheinyl transferase domain-containing protein</fullName>
    </recommendedName>
</protein>
<feature type="compositionally biased region" description="Basic residues" evidence="1">
    <location>
        <begin position="264"/>
        <end position="278"/>
    </location>
</feature>
<dbReference type="Gene3D" id="3.90.470.20">
    <property type="entry name" value="4'-phosphopantetheinyl transferase domain"/>
    <property type="match status" value="1"/>
</dbReference>
<evidence type="ECO:0000313" key="2">
    <source>
        <dbReference type="EMBL" id="UQC89749.1"/>
    </source>
</evidence>
<accession>A0A9Q8T5R7</accession>
<dbReference type="AlphaFoldDB" id="A0A9Q8T5R7"/>
<feature type="compositionally biased region" description="Basic and acidic residues" evidence="1">
    <location>
        <begin position="210"/>
        <end position="237"/>
    </location>
</feature>
<dbReference type="SUPFAM" id="SSF56214">
    <property type="entry name" value="4'-phosphopantetheinyl transferase"/>
    <property type="match status" value="1"/>
</dbReference>
<name>A0A9Q8T5R7_9PEZI</name>
<feature type="region of interest" description="Disordered" evidence="1">
    <location>
        <begin position="119"/>
        <end position="167"/>
    </location>
</feature>
<feature type="region of interest" description="Disordered" evidence="1">
    <location>
        <begin position="264"/>
        <end position="316"/>
    </location>
</feature>
<keyword evidence="3" id="KW-1185">Reference proteome</keyword>
<feature type="region of interest" description="Disordered" evidence="1">
    <location>
        <begin position="204"/>
        <end position="239"/>
    </location>
</feature>
<sequence length="316" mass="35819">MLPPKRFPFPLQLGTDLCQISRIYRILASDKESRFLRRILTKHERLAIPAVLKSADASATPSEISKDDDFQALKKRNPLLWKKASFLAGRFAAKEATFKAHPTRNLTWHDITIARKQSAQLEDIEERKKAKEQEEKPKKQDEEPEELEAKEAEPSASTPNGSGSPIAIVRGIHEGIPGQEALLSISHDGDYATAVCLAFEAEGEGYPSRKQPEERKESKKCDSPRDTEGEKEKESAKAAEAAMEAEVSYEEFEEFKAWRAWKARAKAKRRRRRRRRRGREAESKAEETREAMAAEKAEEKAGEKDDDVKQIYGVTV</sequence>
<feature type="compositionally biased region" description="Basic and acidic residues" evidence="1">
    <location>
        <begin position="279"/>
        <end position="309"/>
    </location>
</feature>
<gene>
    <name evidence="2" type="ORF">CLUP02_15280</name>
</gene>
<dbReference type="EMBL" id="CP019480">
    <property type="protein sequence ID" value="UQC89749.1"/>
    <property type="molecule type" value="Genomic_DNA"/>
</dbReference>
<evidence type="ECO:0008006" key="4">
    <source>
        <dbReference type="Google" id="ProtNLM"/>
    </source>
</evidence>
<dbReference type="KEGG" id="clup:CLUP02_15280"/>